<keyword evidence="3" id="KW-1185">Reference proteome</keyword>
<organism evidence="2 3">
    <name type="scientific">Daphnia magna</name>
    <dbReference type="NCBI Taxonomy" id="35525"/>
    <lineage>
        <taxon>Eukaryota</taxon>
        <taxon>Metazoa</taxon>
        <taxon>Ecdysozoa</taxon>
        <taxon>Arthropoda</taxon>
        <taxon>Crustacea</taxon>
        <taxon>Branchiopoda</taxon>
        <taxon>Diplostraca</taxon>
        <taxon>Cladocera</taxon>
        <taxon>Anomopoda</taxon>
        <taxon>Daphniidae</taxon>
        <taxon>Daphnia</taxon>
    </lineage>
</organism>
<reference evidence="2 3" key="1">
    <citation type="journal article" date="2023" name="Nucleic Acids Res.">
        <title>The hologenome of Daphnia magna reveals possible DNA methylation and microbiome-mediated evolution of the host genome.</title>
        <authorList>
            <person name="Chaturvedi A."/>
            <person name="Li X."/>
            <person name="Dhandapani V."/>
            <person name="Marshall H."/>
            <person name="Kissane S."/>
            <person name="Cuenca-Cambronero M."/>
            <person name="Asole G."/>
            <person name="Calvet F."/>
            <person name="Ruiz-Romero M."/>
            <person name="Marangio P."/>
            <person name="Guigo R."/>
            <person name="Rago D."/>
            <person name="Mirbahai L."/>
            <person name="Eastwood N."/>
            <person name="Colbourne J.K."/>
            <person name="Zhou J."/>
            <person name="Mallon E."/>
            <person name="Orsini L."/>
        </authorList>
    </citation>
    <scope>NUCLEOTIDE SEQUENCE [LARGE SCALE GENOMIC DNA]</scope>
    <source>
        <strain evidence="2">LRV0_1</strain>
    </source>
</reference>
<dbReference type="Pfam" id="PF00300">
    <property type="entry name" value="His_Phos_1"/>
    <property type="match status" value="1"/>
</dbReference>
<dbReference type="Proteomes" id="UP001234178">
    <property type="component" value="Unassembled WGS sequence"/>
</dbReference>
<dbReference type="EMBL" id="JAOYFB010000041">
    <property type="protein sequence ID" value="KAK4045131.1"/>
    <property type="molecule type" value="Genomic_DNA"/>
</dbReference>
<evidence type="ECO:0000313" key="2">
    <source>
        <dbReference type="EMBL" id="KAK4045131.1"/>
    </source>
</evidence>
<evidence type="ECO:0000313" key="3">
    <source>
        <dbReference type="Proteomes" id="UP001234178"/>
    </source>
</evidence>
<dbReference type="PANTHER" id="PTHR48100">
    <property type="entry name" value="BROAD-SPECIFICITY PHOSPHATASE YOR283W-RELATED"/>
    <property type="match status" value="1"/>
</dbReference>
<dbReference type="CDD" id="cd07067">
    <property type="entry name" value="HP_PGM_like"/>
    <property type="match status" value="1"/>
</dbReference>
<proteinExistence type="predicted"/>
<gene>
    <name evidence="2" type="ORF">OUZ56_032539</name>
</gene>
<sequence length="303" mass="32340">MEPEDAGVDSGVDAGKKPTGPAVNPNVAKLKQCCAAIGAEAKRNAATVEGGMMAAAAVQCNILASQAGSSGNSPEITAGVQLAAMTTRILFIRHGATRLAAEDRFAGATDVPLSDEGVDQARRLGERLADEPIAAIYASPMGRTQETAHQVRAGRDIPIETRDGLREISHGRWEELTRSEVEARFPEEYASWEQDPYTFSPAGGESGLAVTARALPLIRDIVLAHAGETAVVISHKATIRLILCGLLGIDPRGYRDRLDQAPACLNVVDFQSPVRARLGLYNDISHYAKQPRRGGPALSKWVR</sequence>
<comment type="caution">
    <text evidence="2">The sequence shown here is derived from an EMBL/GenBank/DDBJ whole genome shotgun (WGS) entry which is preliminary data.</text>
</comment>
<evidence type="ECO:0000256" key="1">
    <source>
        <dbReference type="SAM" id="MobiDB-lite"/>
    </source>
</evidence>
<evidence type="ECO:0008006" key="4">
    <source>
        <dbReference type="Google" id="ProtNLM"/>
    </source>
</evidence>
<dbReference type="InterPro" id="IPR013078">
    <property type="entry name" value="His_Pase_superF_clade-1"/>
</dbReference>
<protein>
    <recommendedName>
        <fullName evidence="4">Histidine phosphatase family protein</fullName>
    </recommendedName>
</protein>
<dbReference type="SUPFAM" id="SSF53254">
    <property type="entry name" value="Phosphoglycerate mutase-like"/>
    <property type="match status" value="1"/>
</dbReference>
<dbReference type="Gene3D" id="3.40.50.1240">
    <property type="entry name" value="Phosphoglycerate mutase-like"/>
    <property type="match status" value="1"/>
</dbReference>
<dbReference type="SMART" id="SM00855">
    <property type="entry name" value="PGAM"/>
    <property type="match status" value="1"/>
</dbReference>
<accession>A0ABR0B975</accession>
<dbReference type="InterPro" id="IPR050275">
    <property type="entry name" value="PGM_Phosphatase"/>
</dbReference>
<feature type="region of interest" description="Disordered" evidence="1">
    <location>
        <begin position="1"/>
        <end position="23"/>
    </location>
</feature>
<dbReference type="InterPro" id="IPR029033">
    <property type="entry name" value="His_PPase_superfam"/>
</dbReference>
<name>A0ABR0B975_9CRUS</name>